<dbReference type="EMBL" id="LKEU01000042">
    <property type="protein sequence ID" value="OFV69282.1"/>
    <property type="molecule type" value="Genomic_DNA"/>
</dbReference>
<dbReference type="InterPro" id="IPR002104">
    <property type="entry name" value="Integrase_catalytic"/>
</dbReference>
<evidence type="ECO:0000259" key="5">
    <source>
        <dbReference type="PROSITE" id="PS51900"/>
    </source>
</evidence>
<feature type="domain" description="Tyr recombinase" evidence="4">
    <location>
        <begin position="219"/>
        <end position="406"/>
    </location>
</feature>
<dbReference type="SUPFAM" id="SSF56349">
    <property type="entry name" value="DNA breaking-rejoining enzymes"/>
    <property type="match status" value="1"/>
</dbReference>
<sequence length="414" mass="48064">MEGLLTLEELIDTVLQKMREMDYAKQTILNYQRFYRRFLNFANERNEVYFTENLGSSFLLENYGCTHDTIHENSPTKKICVQVRYIRVLGDYQIHGIILRRKLGPTAASVCPKQFQTAFNGYLEECKSRNLSEQGNYSRMNRIRHFIFYLNEHGIDDCNRIDATILAEYIRTFINYSSKSVTSTMVAIRCFLQYLYLNELTSQNMADSLPKIKNYYAPAMPKTWKTEEVTKVLSCIDRGNPTGKRDYAILLMVARYGLRCSDIKNLKLENLQWHDSTIQIIQHKTGNPVSFPLLRDVGWALIDYLKTGRPRTKSEYVFVRHVAPFEAFTPNSALSRILVKYIREAGIPVTRETPLGMHSLRHTLASTLLEENIPLPVISEILGHSNLKSTEIYLHIDYARLRECALNPEEVFDR</sequence>
<comment type="caution">
    <text evidence="6">The sequence shown here is derived from an EMBL/GenBank/DDBJ whole genome shotgun (WGS) entry which is preliminary data.</text>
</comment>
<evidence type="ECO:0000256" key="1">
    <source>
        <dbReference type="ARBA" id="ARBA00023125"/>
    </source>
</evidence>
<evidence type="ECO:0000256" key="2">
    <source>
        <dbReference type="ARBA" id="ARBA00023172"/>
    </source>
</evidence>
<dbReference type="STRING" id="52694.ACWI_31390"/>
<dbReference type="OrthoDB" id="9769726at2"/>
<dbReference type="GO" id="GO:0015074">
    <property type="term" value="P:DNA integration"/>
    <property type="evidence" value="ECO:0007669"/>
    <property type="project" value="InterPro"/>
</dbReference>
<evidence type="ECO:0000313" key="7">
    <source>
        <dbReference type="Proteomes" id="UP000176244"/>
    </source>
</evidence>
<dbReference type="InterPro" id="IPR013762">
    <property type="entry name" value="Integrase-like_cat_sf"/>
</dbReference>
<keyword evidence="2" id="KW-0233">DNA recombination</keyword>
<evidence type="ECO:0000256" key="3">
    <source>
        <dbReference type="PROSITE-ProRule" id="PRU01248"/>
    </source>
</evidence>
<dbReference type="PROSITE" id="PS51898">
    <property type="entry name" value="TYR_RECOMBINASE"/>
    <property type="match status" value="1"/>
</dbReference>
<name>A0A1F2PEH3_9FIRM</name>
<dbReference type="InterPro" id="IPR011010">
    <property type="entry name" value="DNA_brk_join_enz"/>
</dbReference>
<dbReference type="RefSeq" id="WP_070372399.1">
    <property type="nucleotide sequence ID" value="NZ_LKEU01000042.1"/>
</dbReference>
<dbReference type="AlphaFoldDB" id="A0A1F2PEH3"/>
<dbReference type="GO" id="GO:0003677">
    <property type="term" value="F:DNA binding"/>
    <property type="evidence" value="ECO:0007669"/>
    <property type="project" value="UniProtKB-UniRule"/>
</dbReference>
<dbReference type="InterPro" id="IPR050090">
    <property type="entry name" value="Tyrosine_recombinase_XerCD"/>
</dbReference>
<dbReference type="Gene3D" id="1.10.150.130">
    <property type="match status" value="1"/>
</dbReference>
<dbReference type="InterPro" id="IPR044068">
    <property type="entry name" value="CB"/>
</dbReference>
<organism evidence="6 7">
    <name type="scientific">Acetobacterium wieringae</name>
    <dbReference type="NCBI Taxonomy" id="52694"/>
    <lineage>
        <taxon>Bacteria</taxon>
        <taxon>Bacillati</taxon>
        <taxon>Bacillota</taxon>
        <taxon>Clostridia</taxon>
        <taxon>Eubacteriales</taxon>
        <taxon>Eubacteriaceae</taxon>
        <taxon>Acetobacterium</taxon>
    </lineage>
</organism>
<dbReference type="PANTHER" id="PTHR30349:SF90">
    <property type="entry name" value="TYROSINE RECOMBINASE XERD"/>
    <property type="match status" value="1"/>
</dbReference>
<dbReference type="Gene3D" id="1.10.443.10">
    <property type="entry name" value="Intergrase catalytic core"/>
    <property type="match status" value="1"/>
</dbReference>
<dbReference type="Proteomes" id="UP000176244">
    <property type="component" value="Unassembled WGS sequence"/>
</dbReference>
<keyword evidence="1 3" id="KW-0238">DNA-binding</keyword>
<feature type="domain" description="Core-binding (CB)" evidence="5">
    <location>
        <begin position="113"/>
        <end position="196"/>
    </location>
</feature>
<proteinExistence type="predicted"/>
<dbReference type="Pfam" id="PF00589">
    <property type="entry name" value="Phage_integrase"/>
    <property type="match status" value="1"/>
</dbReference>
<protein>
    <submittedName>
        <fullName evidence="6">Tyrosine recombinase XerD</fullName>
    </submittedName>
</protein>
<dbReference type="GO" id="GO:0006310">
    <property type="term" value="P:DNA recombination"/>
    <property type="evidence" value="ECO:0007669"/>
    <property type="project" value="UniProtKB-KW"/>
</dbReference>
<dbReference type="InterPro" id="IPR010998">
    <property type="entry name" value="Integrase_recombinase_N"/>
</dbReference>
<gene>
    <name evidence="6" type="primary">xerD_6</name>
    <name evidence="6" type="ORF">ACWI_31390</name>
</gene>
<reference evidence="6 7" key="1">
    <citation type="submission" date="2015-09" db="EMBL/GenBank/DDBJ databases">
        <title>Genome sequence of Acetobacterium wieringae DSM 1911.</title>
        <authorList>
            <person name="Poehlein A."/>
            <person name="Bengelsdorf F.R."/>
            <person name="Schiel-Bengelsdorf B."/>
            <person name="Duerre P."/>
            <person name="Daniel R."/>
        </authorList>
    </citation>
    <scope>NUCLEOTIDE SEQUENCE [LARGE SCALE GENOMIC DNA]</scope>
    <source>
        <strain evidence="6 7">DSM 1911</strain>
    </source>
</reference>
<evidence type="ECO:0000259" key="4">
    <source>
        <dbReference type="PROSITE" id="PS51898"/>
    </source>
</evidence>
<dbReference type="PANTHER" id="PTHR30349">
    <property type="entry name" value="PHAGE INTEGRASE-RELATED"/>
    <property type="match status" value="1"/>
</dbReference>
<accession>A0A1F2PEH3</accession>
<dbReference type="PROSITE" id="PS51900">
    <property type="entry name" value="CB"/>
    <property type="match status" value="1"/>
</dbReference>
<dbReference type="CDD" id="cd01188">
    <property type="entry name" value="INT_RitA_C_like"/>
    <property type="match status" value="1"/>
</dbReference>
<evidence type="ECO:0000313" key="6">
    <source>
        <dbReference type="EMBL" id="OFV69282.1"/>
    </source>
</evidence>